<evidence type="ECO:0000313" key="2">
    <source>
        <dbReference type="Proteomes" id="UP000248079"/>
    </source>
</evidence>
<keyword evidence="2" id="KW-1185">Reference proteome</keyword>
<reference evidence="1 2" key="1">
    <citation type="submission" date="2018-05" db="EMBL/GenBank/DDBJ databases">
        <title>Marinifilum breve JC075T sp. nov., a marine bacterium isolated from Yongle Blue Hole in the South China Sea.</title>
        <authorList>
            <person name="Fu T."/>
        </authorList>
    </citation>
    <scope>NUCLEOTIDE SEQUENCE [LARGE SCALE GENOMIC DNA]</scope>
    <source>
        <strain evidence="1 2">JC075</strain>
    </source>
</reference>
<evidence type="ECO:0000313" key="1">
    <source>
        <dbReference type="EMBL" id="PXX96919.1"/>
    </source>
</evidence>
<dbReference type="Proteomes" id="UP000248079">
    <property type="component" value="Unassembled WGS sequence"/>
</dbReference>
<dbReference type="AlphaFoldDB" id="A0A2V3ZT78"/>
<dbReference type="RefSeq" id="WP_110362973.1">
    <property type="nucleotide sequence ID" value="NZ_QFLI01000011.1"/>
</dbReference>
<sequence>MATFNNLKDYCKDQATRLRGIAHTEKDKHFYRLNIEDILLGEKDLNYPIYSLENYEFNYKDNKAGKRRKGMTCAIVIGKRLSKTCSAEDIEQAFVECEQIGDEIFVSMANDAATREHPFLKGFDLDNVSGVQFTAPDRVYAIRYVFELDALAPLKTNPDLWIKAE</sequence>
<name>A0A2V3ZT78_9BACT</name>
<proteinExistence type="predicted"/>
<protein>
    <submittedName>
        <fullName evidence="1">Uncharacterized protein</fullName>
    </submittedName>
</protein>
<gene>
    <name evidence="1" type="ORF">DF185_19965</name>
</gene>
<accession>A0A2V3ZT78</accession>
<organism evidence="1 2">
    <name type="scientific">Marinifilum breve</name>
    <dbReference type="NCBI Taxonomy" id="2184082"/>
    <lineage>
        <taxon>Bacteria</taxon>
        <taxon>Pseudomonadati</taxon>
        <taxon>Bacteroidota</taxon>
        <taxon>Bacteroidia</taxon>
        <taxon>Marinilabiliales</taxon>
        <taxon>Marinifilaceae</taxon>
    </lineage>
</organism>
<comment type="caution">
    <text evidence="1">The sequence shown here is derived from an EMBL/GenBank/DDBJ whole genome shotgun (WGS) entry which is preliminary data.</text>
</comment>
<dbReference type="EMBL" id="QFLI01000011">
    <property type="protein sequence ID" value="PXX96919.1"/>
    <property type="molecule type" value="Genomic_DNA"/>
</dbReference>